<reference evidence="5" key="2">
    <citation type="submission" date="2017-03" db="EMBL/GenBank/DDBJ databases">
        <title>Bacillus sp. V-88(T) DSM27956, whole genome shotgun sequencing project.</title>
        <authorList>
            <person name="Dastager S.G."/>
            <person name="Neurgaonkar P.S."/>
            <person name="Dharne M.S."/>
        </authorList>
    </citation>
    <scope>NUCLEOTIDE SEQUENCE [LARGE SCALE GENOMIC DNA]</scope>
    <source>
        <strain evidence="5">DSM 25145</strain>
    </source>
</reference>
<gene>
    <name evidence="2" type="ORF">B1B05_13505</name>
    <name evidence="3" type="ORF">SAMN05443094_106191</name>
</gene>
<reference evidence="3 4" key="1">
    <citation type="submission" date="2017-01" db="EMBL/GenBank/DDBJ databases">
        <authorList>
            <person name="Mah S.A."/>
            <person name="Swanson W.J."/>
            <person name="Moy G.W."/>
            <person name="Vacquier V.D."/>
        </authorList>
    </citation>
    <scope>NUCLEOTIDE SEQUENCE [LARGE SCALE GENOMIC DNA]</scope>
    <source>
        <strain evidence="3 4">NIO-1016</strain>
    </source>
</reference>
<dbReference type="InterPro" id="IPR022770">
    <property type="entry name" value="IucA/IucC-like_C"/>
</dbReference>
<evidence type="ECO:0000313" key="3">
    <source>
        <dbReference type="EMBL" id="SIR25058.1"/>
    </source>
</evidence>
<dbReference type="Pfam" id="PF06276">
    <property type="entry name" value="FhuF"/>
    <property type="match status" value="1"/>
</dbReference>
<dbReference type="OrthoDB" id="5870636at2"/>
<proteinExistence type="predicted"/>
<dbReference type="RefSeq" id="WP_052698311.1">
    <property type="nucleotide sequence ID" value="NZ_FTLX01000006.1"/>
</dbReference>
<organism evidence="3 4">
    <name type="scientific">Domibacillus enclensis</name>
    <dbReference type="NCBI Taxonomy" id="1017273"/>
    <lineage>
        <taxon>Bacteria</taxon>
        <taxon>Bacillati</taxon>
        <taxon>Bacillota</taxon>
        <taxon>Bacilli</taxon>
        <taxon>Bacillales</taxon>
        <taxon>Bacillaceae</taxon>
        <taxon>Domibacillus</taxon>
    </lineage>
</organism>
<reference evidence="2" key="3">
    <citation type="submission" date="2017-03" db="EMBL/GenBank/DDBJ databases">
        <authorList>
            <person name="Dastager S.G."/>
            <person name="Neurgaonkar P.S."/>
            <person name="Dharne M.S."/>
        </authorList>
    </citation>
    <scope>NUCLEOTIDE SEQUENCE</scope>
    <source>
        <strain evidence="2">DSM 25145</strain>
    </source>
</reference>
<dbReference type="AlphaFoldDB" id="A0A1N6ZE48"/>
<evidence type="ECO:0000313" key="5">
    <source>
        <dbReference type="Proteomes" id="UP000215545"/>
    </source>
</evidence>
<accession>A0A1N6ZE48</accession>
<feature type="domain" description="Aerobactin siderophore biosynthesis IucA/IucC-like C-terminal" evidence="1">
    <location>
        <begin position="106"/>
        <end position="164"/>
    </location>
</feature>
<protein>
    <submittedName>
        <fullName evidence="3">Ferric iron reductase protein FhuF, involved in iron transport</fullName>
    </submittedName>
</protein>
<dbReference type="EMBL" id="MWSK01000006">
    <property type="protein sequence ID" value="OXS76677.1"/>
    <property type="molecule type" value="Genomic_DNA"/>
</dbReference>
<keyword evidence="5" id="KW-1185">Reference proteome</keyword>
<evidence type="ECO:0000313" key="4">
    <source>
        <dbReference type="Proteomes" id="UP000186385"/>
    </source>
</evidence>
<name>A0A1N6ZE48_9BACI</name>
<evidence type="ECO:0000313" key="2">
    <source>
        <dbReference type="EMBL" id="OXS76677.1"/>
    </source>
</evidence>
<dbReference type="Proteomes" id="UP000215545">
    <property type="component" value="Unassembled WGS sequence"/>
</dbReference>
<dbReference type="Proteomes" id="UP000186385">
    <property type="component" value="Unassembled WGS sequence"/>
</dbReference>
<sequence>MKELEEFSIFFDTDTREGIAAVDLIKEEACSSFLKQQMQLLHAPNIAAAASMISKRYAYLIAASTVYSMITYNQALSLPLHACSLSSSRSLFIQKEHCHWSNGEHEREKWREGVLHQLFAEHLTPVLNTLHRVSRLPASILWENVVVRLHSVYRDVEKADPDPWQRERLIRDFAFLKGAPGSLFGLDQNPIAPYLKIGEERTASPCRKTCCLYYKLGDNKQNGVYCRVCPLSQKKEKRKNSRSYL</sequence>
<evidence type="ECO:0000259" key="1">
    <source>
        <dbReference type="Pfam" id="PF06276"/>
    </source>
</evidence>
<dbReference type="GO" id="GO:0003824">
    <property type="term" value="F:catalytic activity"/>
    <property type="evidence" value="ECO:0007669"/>
    <property type="project" value="UniProtKB-ARBA"/>
</dbReference>
<dbReference type="EMBL" id="FTLX01000006">
    <property type="protein sequence ID" value="SIR25058.1"/>
    <property type="molecule type" value="Genomic_DNA"/>
</dbReference>
<dbReference type="STRING" id="1017273.SAMN05443094_106191"/>